<dbReference type="InterPro" id="IPR036640">
    <property type="entry name" value="ABC1_TM_sf"/>
</dbReference>
<keyword evidence="3 6" id="KW-0812">Transmembrane</keyword>
<comment type="caution">
    <text evidence="8">The sequence shown here is derived from an EMBL/GenBank/DDBJ whole genome shotgun (WGS) entry which is preliminary data.</text>
</comment>
<dbReference type="InterPro" id="IPR027417">
    <property type="entry name" value="P-loop_NTPase"/>
</dbReference>
<keyword evidence="8" id="KW-0547">Nucleotide-binding</keyword>
<keyword evidence="8" id="KW-0067">ATP-binding</keyword>
<proteinExistence type="predicted"/>
<dbReference type="GO" id="GO:0005886">
    <property type="term" value="C:plasma membrane"/>
    <property type="evidence" value="ECO:0007669"/>
    <property type="project" value="UniProtKB-SubCell"/>
</dbReference>
<dbReference type="Gene3D" id="3.40.50.300">
    <property type="entry name" value="P-loop containing nucleotide triphosphate hydrolases"/>
    <property type="match status" value="1"/>
</dbReference>
<feature type="transmembrane region" description="Helical" evidence="6">
    <location>
        <begin position="42"/>
        <end position="60"/>
    </location>
</feature>
<name>A0A7C4RSB9_9BACT</name>
<evidence type="ECO:0000259" key="7">
    <source>
        <dbReference type="PROSITE" id="PS50929"/>
    </source>
</evidence>
<dbReference type="AlphaFoldDB" id="A0A7C4RSB9"/>
<dbReference type="Gene3D" id="1.20.1560.10">
    <property type="entry name" value="ABC transporter type 1, transmembrane domain"/>
    <property type="match status" value="1"/>
</dbReference>
<sequence length="594" mass="66890">MTQTASNPPTPVQVVSRQSFLRQVLLLAGPYWNCERCWKVRGAAALLLGLTVAQVGLSVWSNYWRGALFDALEQHSISRLLIQIGVFVLIFLLSIVVTGGHLLVKRWLQMDWRAWLTDQLVNQWMEGGRFYRLLHTPGDHDNPDQRIAEDIRIATEIAVALAHTLIYSLLSVGMFIDILWSVSGSVNIPGIQLNIPGYMVILAFLYAASGSVFGWMMGRPLVSSTNALQNAEATFRFGLSRVRENPEAIALMRGEPLEKSRSSIRFLEIIRQWNRQSMAYMGLVAFGTGYGLLLPIFPILVAAPQYIRGVMTLGLLMQAAEAFQRLTSALSWPVDNIGEMARCRASAERVLSLYQAMQDVEDCKRSSGRVCIVVERSQRSRLVIQNLCIAEPSGRVLLEHFHADFRRGERVLLTGDPEVTSSLFKVLAGLWLWGSGKVMTPPIEDMMFITQRPFLYEGVLREVLCYPHPADRFDPAVIRHALECSGLAWIASRLDDHDNWEQVLPQRSQQRLCFARALIQKPAWICMQEVLDAFSPKGARIVFEMLRRELPNTTLLNISFQAGLRTLHHRTVALGRARSAKMLEPDDSEESGGF</sequence>
<accession>A0A7C4RSB9</accession>
<dbReference type="EMBL" id="DSUH01000095">
    <property type="protein sequence ID" value="HGU32057.1"/>
    <property type="molecule type" value="Genomic_DNA"/>
</dbReference>
<evidence type="ECO:0000256" key="5">
    <source>
        <dbReference type="ARBA" id="ARBA00023136"/>
    </source>
</evidence>
<dbReference type="InterPro" id="IPR011527">
    <property type="entry name" value="ABC1_TM_dom"/>
</dbReference>
<feature type="transmembrane region" description="Helical" evidence="6">
    <location>
        <begin position="279"/>
        <end position="301"/>
    </location>
</feature>
<evidence type="ECO:0000256" key="3">
    <source>
        <dbReference type="ARBA" id="ARBA00022692"/>
    </source>
</evidence>
<dbReference type="SUPFAM" id="SSF90123">
    <property type="entry name" value="ABC transporter transmembrane region"/>
    <property type="match status" value="1"/>
</dbReference>
<evidence type="ECO:0000256" key="1">
    <source>
        <dbReference type="ARBA" id="ARBA00004651"/>
    </source>
</evidence>
<dbReference type="SUPFAM" id="SSF52540">
    <property type="entry name" value="P-loop containing nucleoside triphosphate hydrolases"/>
    <property type="match status" value="1"/>
</dbReference>
<dbReference type="PANTHER" id="PTHR11384">
    <property type="entry name" value="ATP-BINDING CASSETTE, SUB-FAMILY D MEMBER"/>
    <property type="match status" value="1"/>
</dbReference>
<feature type="transmembrane region" description="Helical" evidence="6">
    <location>
        <begin position="195"/>
        <end position="216"/>
    </location>
</feature>
<dbReference type="PANTHER" id="PTHR11384:SF59">
    <property type="entry name" value="LYSOSOMAL COBALAMIN TRANSPORTER ABCD4"/>
    <property type="match status" value="1"/>
</dbReference>
<keyword evidence="2" id="KW-0813">Transport</keyword>
<evidence type="ECO:0000256" key="4">
    <source>
        <dbReference type="ARBA" id="ARBA00022989"/>
    </source>
</evidence>
<dbReference type="InterPro" id="IPR050835">
    <property type="entry name" value="ABC_transporter_sub-D"/>
</dbReference>
<evidence type="ECO:0000256" key="6">
    <source>
        <dbReference type="SAM" id="Phobius"/>
    </source>
</evidence>
<dbReference type="GO" id="GO:0005524">
    <property type="term" value="F:ATP binding"/>
    <property type="evidence" value="ECO:0007669"/>
    <property type="project" value="UniProtKB-KW"/>
</dbReference>
<dbReference type="Pfam" id="PF06472">
    <property type="entry name" value="ABC_membrane_2"/>
    <property type="match status" value="1"/>
</dbReference>
<gene>
    <name evidence="8" type="ORF">ENS29_04285</name>
</gene>
<comment type="subcellular location">
    <subcellularLocation>
        <location evidence="1">Cell membrane</location>
        <topology evidence="1">Multi-pass membrane protein</topology>
    </subcellularLocation>
</comment>
<dbReference type="GO" id="GO:0140359">
    <property type="term" value="F:ABC-type transporter activity"/>
    <property type="evidence" value="ECO:0007669"/>
    <property type="project" value="InterPro"/>
</dbReference>
<reference evidence="8" key="1">
    <citation type="journal article" date="2020" name="mSystems">
        <title>Genome- and Community-Level Interaction Insights into Carbon Utilization and Element Cycling Functions of Hydrothermarchaeota in Hydrothermal Sediment.</title>
        <authorList>
            <person name="Zhou Z."/>
            <person name="Liu Y."/>
            <person name="Xu W."/>
            <person name="Pan J."/>
            <person name="Luo Z.H."/>
            <person name="Li M."/>
        </authorList>
    </citation>
    <scope>NUCLEOTIDE SEQUENCE [LARGE SCALE GENOMIC DNA]</scope>
    <source>
        <strain evidence="8">SpSt-477</strain>
    </source>
</reference>
<keyword evidence="4 6" id="KW-1133">Transmembrane helix</keyword>
<feature type="transmembrane region" description="Helical" evidence="6">
    <location>
        <begin position="157"/>
        <end position="183"/>
    </location>
</feature>
<feature type="transmembrane region" description="Helical" evidence="6">
    <location>
        <begin position="80"/>
        <end position="104"/>
    </location>
</feature>
<feature type="domain" description="ABC transmembrane type-1" evidence="7">
    <location>
        <begin position="45"/>
        <end position="342"/>
    </location>
</feature>
<keyword evidence="5 6" id="KW-0472">Membrane</keyword>
<evidence type="ECO:0000256" key="2">
    <source>
        <dbReference type="ARBA" id="ARBA00022448"/>
    </source>
</evidence>
<organism evidence="8">
    <name type="scientific">Desulfatirhabdium butyrativorans</name>
    <dbReference type="NCBI Taxonomy" id="340467"/>
    <lineage>
        <taxon>Bacteria</taxon>
        <taxon>Pseudomonadati</taxon>
        <taxon>Thermodesulfobacteriota</taxon>
        <taxon>Desulfobacteria</taxon>
        <taxon>Desulfobacterales</taxon>
        <taxon>Desulfatirhabdiaceae</taxon>
        <taxon>Desulfatirhabdium</taxon>
    </lineage>
</organism>
<dbReference type="PROSITE" id="PS50929">
    <property type="entry name" value="ABC_TM1F"/>
    <property type="match status" value="1"/>
</dbReference>
<protein>
    <submittedName>
        <fullName evidence="8">ABC transporter ATP-binding protein/permease</fullName>
    </submittedName>
</protein>
<evidence type="ECO:0000313" key="8">
    <source>
        <dbReference type="EMBL" id="HGU32057.1"/>
    </source>
</evidence>